<evidence type="ECO:0000256" key="4">
    <source>
        <dbReference type="ARBA" id="ARBA00023204"/>
    </source>
</evidence>
<evidence type="ECO:0000256" key="1">
    <source>
        <dbReference type="ARBA" id="ARBA00000086"/>
    </source>
</evidence>
<dbReference type="Pfam" id="PF00730">
    <property type="entry name" value="HhH-GPD"/>
    <property type="match status" value="1"/>
</dbReference>
<dbReference type="RefSeq" id="WP_088401000.1">
    <property type="nucleotide sequence ID" value="NZ_CP067377.1"/>
</dbReference>
<evidence type="ECO:0000313" key="7">
    <source>
        <dbReference type="Proteomes" id="UP001621706"/>
    </source>
</evidence>
<evidence type="ECO:0000313" key="6">
    <source>
        <dbReference type="EMBL" id="MFK7001659.1"/>
    </source>
</evidence>
<accession>A0ABW8PAS4</accession>
<dbReference type="Gene3D" id="1.10.340.30">
    <property type="entry name" value="Hypothetical protein, domain 2"/>
    <property type="match status" value="1"/>
</dbReference>
<keyword evidence="7" id="KW-1185">Reference proteome</keyword>
<dbReference type="PANTHER" id="PTHR43003:SF5">
    <property type="entry name" value="DNA-3-METHYLADENINE GLYCOSYLASE"/>
    <property type="match status" value="1"/>
</dbReference>
<dbReference type="InterPro" id="IPR003265">
    <property type="entry name" value="HhH-GPD_domain"/>
</dbReference>
<comment type="caution">
    <text evidence="6">The sequence shown here is derived from an EMBL/GenBank/DDBJ whole genome shotgun (WGS) entry which is preliminary data.</text>
</comment>
<dbReference type="InterPro" id="IPR011257">
    <property type="entry name" value="DNA_glycosylase"/>
</dbReference>
<evidence type="ECO:0000256" key="3">
    <source>
        <dbReference type="ARBA" id="ARBA00022763"/>
    </source>
</evidence>
<dbReference type="PANTHER" id="PTHR43003">
    <property type="entry name" value="DNA-3-METHYLADENINE GLYCOSYLASE"/>
    <property type="match status" value="1"/>
</dbReference>
<dbReference type="EC" id="3.2.2.21" evidence="2"/>
<reference evidence="6 7" key="1">
    <citation type="submission" date="2024-02" db="EMBL/GenBank/DDBJ databases">
        <title>Comparative Genomic Analysis of Flavobacterium Species Causing Columnaris Disease of Freshwater Fish in Thailand: Insights into Virulence and Resistance Mechanisms.</title>
        <authorList>
            <person name="Nguyen D."/>
            <person name="Chokmangmeepisarn P."/>
            <person name="Khianchaikhan K."/>
            <person name="Morishita M."/>
            <person name="Bunnoy A."/>
            <person name="Rodkhum C."/>
        </authorList>
    </citation>
    <scope>NUCLEOTIDE SEQUENCE [LARGE SCALE GENOMIC DNA]</scope>
    <source>
        <strain evidence="6 7">CNRT2201</strain>
    </source>
</reference>
<proteinExistence type="predicted"/>
<feature type="domain" description="HhH-GPD" evidence="5">
    <location>
        <begin position="42"/>
        <end position="191"/>
    </location>
</feature>
<dbReference type="Proteomes" id="UP001621706">
    <property type="component" value="Unassembled WGS sequence"/>
</dbReference>
<gene>
    <name evidence="6" type="ORF">V3I07_12225</name>
</gene>
<evidence type="ECO:0000259" key="5">
    <source>
        <dbReference type="SMART" id="SM00478"/>
    </source>
</evidence>
<name>A0ABW8PAS4_9FLAO</name>
<keyword evidence="4" id="KW-0234">DNA repair</keyword>
<keyword evidence="3" id="KW-0227">DNA damage</keyword>
<dbReference type="InterPro" id="IPR051912">
    <property type="entry name" value="Alkylbase_DNA_Glycosylase/TA"/>
</dbReference>
<dbReference type="SMART" id="SM00478">
    <property type="entry name" value="ENDO3c"/>
    <property type="match status" value="1"/>
</dbReference>
<evidence type="ECO:0000256" key="2">
    <source>
        <dbReference type="ARBA" id="ARBA00012000"/>
    </source>
</evidence>
<dbReference type="SUPFAM" id="SSF48150">
    <property type="entry name" value="DNA-glycosylase"/>
    <property type="match status" value="1"/>
</dbReference>
<dbReference type="CDD" id="cd00056">
    <property type="entry name" value="ENDO3c"/>
    <property type="match status" value="1"/>
</dbReference>
<dbReference type="Gene3D" id="1.10.1670.40">
    <property type="match status" value="1"/>
</dbReference>
<comment type="catalytic activity">
    <reaction evidence="1">
        <text>Hydrolysis of alkylated DNA, releasing 3-methyladenine, 3-methylguanine, 7-methylguanine and 7-methyladenine.</text>
        <dbReference type="EC" id="3.2.2.21"/>
    </reaction>
</comment>
<sequence length="202" mass="23681">MLAFEYLKEKDIIFRQIIDLYGLPEMIPSRPEGFQTLVLLILEQQVSVDSAKATFLRLKEKFKEITPENLLNTPEEDFRNCGVSRQKSTYINHLAEAISTKKIDLETLSTKPAESVRNELIKLKGIGHWTIDIYLMFSLNKPDVLPIGDIAIINTLKELLELKTKEEIILYTQNWSPYRSYASFLLWHYYLQKRGRKITYDY</sequence>
<organism evidence="6 7">
    <name type="scientific">Flavobacterium oreochromis</name>
    <dbReference type="NCBI Taxonomy" id="2906078"/>
    <lineage>
        <taxon>Bacteria</taxon>
        <taxon>Pseudomonadati</taxon>
        <taxon>Bacteroidota</taxon>
        <taxon>Flavobacteriia</taxon>
        <taxon>Flavobacteriales</taxon>
        <taxon>Flavobacteriaceae</taxon>
        <taxon>Flavobacterium</taxon>
    </lineage>
</organism>
<dbReference type="EMBL" id="JAZGZP010000019">
    <property type="protein sequence ID" value="MFK7001659.1"/>
    <property type="molecule type" value="Genomic_DNA"/>
</dbReference>
<protein>
    <recommendedName>
        <fullName evidence="2">DNA-3-methyladenine glycosylase II</fullName>
        <ecNumber evidence="2">3.2.2.21</ecNumber>
    </recommendedName>
</protein>